<dbReference type="AlphaFoldDB" id="A0A2H1KP82"/>
<evidence type="ECO:0000313" key="5">
    <source>
        <dbReference type="Proteomes" id="UP000234342"/>
    </source>
</evidence>
<dbReference type="Gene3D" id="3.40.50.300">
    <property type="entry name" value="P-loop containing nucleotide triphosphate hydrolases"/>
    <property type="match status" value="1"/>
</dbReference>
<dbReference type="SUPFAM" id="SSF52540">
    <property type="entry name" value="P-loop containing nucleoside triphosphate hydrolases"/>
    <property type="match status" value="1"/>
</dbReference>
<dbReference type="Pfam" id="PF13166">
    <property type="entry name" value="AAA_13"/>
    <property type="match status" value="1"/>
</dbReference>
<evidence type="ECO:0000256" key="2">
    <source>
        <dbReference type="SAM" id="Coils"/>
    </source>
</evidence>
<dbReference type="PANTHER" id="PTHR32182:SF22">
    <property type="entry name" value="ATP-DEPENDENT ENDONUCLEASE, OLD FAMILY-RELATED"/>
    <property type="match status" value="1"/>
</dbReference>
<evidence type="ECO:0000256" key="1">
    <source>
        <dbReference type="ARBA" id="ARBA00023236"/>
    </source>
</evidence>
<dbReference type="InterPro" id="IPR027417">
    <property type="entry name" value="P-loop_NTPase"/>
</dbReference>
<dbReference type="GO" id="GO:0000731">
    <property type="term" value="P:DNA synthesis involved in DNA repair"/>
    <property type="evidence" value="ECO:0007669"/>
    <property type="project" value="TreeGrafter"/>
</dbReference>
<accession>A0A2H1KP82</accession>
<name>A0A2H1KP82_9MICO</name>
<keyword evidence="2" id="KW-0175">Coiled coil</keyword>
<feature type="coiled-coil region" evidence="2">
    <location>
        <begin position="394"/>
        <end position="421"/>
    </location>
</feature>
<dbReference type="InterPro" id="IPR026866">
    <property type="entry name" value="CR006_AAA"/>
</dbReference>
<evidence type="ECO:0000259" key="3">
    <source>
        <dbReference type="Pfam" id="PF13166"/>
    </source>
</evidence>
<reference evidence="5" key="1">
    <citation type="submission" date="2017-03" db="EMBL/GenBank/DDBJ databases">
        <authorList>
            <person name="Monnet C."/>
        </authorList>
    </citation>
    <scope>NUCLEOTIDE SEQUENCE [LARGE SCALE GENOMIC DNA]</scope>
    <source>
        <strain evidence="5">P10</strain>
    </source>
</reference>
<dbReference type="GO" id="GO:0009432">
    <property type="term" value="P:SOS response"/>
    <property type="evidence" value="ECO:0007669"/>
    <property type="project" value="UniProtKB-KW"/>
</dbReference>
<dbReference type="GO" id="GO:0006302">
    <property type="term" value="P:double-strand break repair"/>
    <property type="evidence" value="ECO:0007669"/>
    <property type="project" value="TreeGrafter"/>
</dbReference>
<keyword evidence="5" id="KW-1185">Reference proteome</keyword>
<keyword evidence="1" id="KW-0742">SOS response</keyword>
<keyword evidence="1" id="KW-0227">DNA damage</keyword>
<evidence type="ECO:0000313" key="4">
    <source>
        <dbReference type="EMBL" id="SMY01547.1"/>
    </source>
</evidence>
<sequence length="701" mass="78853">MYGPNGSGKSSIAKGLRAAQEHGLTQELFDKDFVDRLLLPDQRIPGVFVIRDGDPDIQQRIDELAGKQPDGGRRQPGEIEYAANVVDGLEKSIEKQKRLVNEADSRLSVACWEKRKKLPRPMQQAFKGFLGDSGKNLAEVHRVRASPSPEGLKNSEELLAIYATLESENTKELQRLQKLPNLNELSAEQIDLLTQPIKSKDETNFGDFVRQVGNSDWVRQGLHYLEASRNRCPFCQQSIDADIEASLVSLFDHFYEDQVSVVRGILKSEEGVSAEIDEFLTTIRTSTAEEAPGILKATEPLMQQITLRIEQVKRKIEAPSSEVDLQGFGTLQAEINKLISDANERIDASNQLLRNKQLALESLKAEVWQYYVHSVVDNDLAEYDGAINAPIKALANLEPKLSDARNKLTQKRNELSGLQRRLTSAVPTVEAINRTLLNLGFLSFSIQHIDNDDTYKLVRPDGTPASQTLSEGERTLISLLYYFHKLMRIHEDQSAPGRVVAVIDDPVSSLDGEMLFVINLLLRKIFKSCVDGTGRLEQVFLLTHNAYFFKESEFTPKGISPGDRSFFVLTKGADGRTTYKHYEQSPIKSNYTQLWNQVRAASKSENPEMSAWLPNAMRRIIENYFQIAGGLDTDKVIARIPESDRWACQALLSWYNDGSHTSPWDIDYSSISSDATTHIRAFQRVFEASGHAAHYEMMMAE</sequence>
<protein>
    <submittedName>
        <fullName evidence="4">Wobble nucleotide-excising tRNase</fullName>
    </submittedName>
</protein>
<proteinExistence type="predicted"/>
<dbReference type="Proteomes" id="UP000234342">
    <property type="component" value="Unassembled WGS sequence"/>
</dbReference>
<feature type="domain" description="Protein CR006 P-loop" evidence="3">
    <location>
        <begin position="2"/>
        <end position="687"/>
    </location>
</feature>
<organism evidence="4 5">
    <name type="scientific">Brevibacterium antiquum</name>
    <dbReference type="NCBI Taxonomy" id="234835"/>
    <lineage>
        <taxon>Bacteria</taxon>
        <taxon>Bacillati</taxon>
        <taxon>Actinomycetota</taxon>
        <taxon>Actinomycetes</taxon>
        <taxon>Micrococcales</taxon>
        <taxon>Brevibacteriaceae</taxon>
        <taxon>Brevibacterium</taxon>
    </lineage>
</organism>
<dbReference type="EMBL" id="FXZE01000024">
    <property type="protein sequence ID" value="SMY01547.1"/>
    <property type="molecule type" value="Genomic_DNA"/>
</dbReference>
<dbReference type="PANTHER" id="PTHR32182">
    <property type="entry name" value="DNA REPLICATION AND REPAIR PROTEIN RECF"/>
    <property type="match status" value="1"/>
</dbReference>
<gene>
    <name evidence="4" type="ORF">BANT10_03288</name>
</gene>